<evidence type="ECO:0000256" key="3">
    <source>
        <dbReference type="ARBA" id="ARBA00011881"/>
    </source>
</evidence>
<dbReference type="SUPFAM" id="SSF143548">
    <property type="entry name" value="Serine metabolism enzymes domain"/>
    <property type="match status" value="1"/>
</dbReference>
<evidence type="ECO:0000313" key="17">
    <source>
        <dbReference type="EMBL" id="KAL2069521.1"/>
    </source>
</evidence>
<keyword evidence="18" id="KW-1185">Reference proteome</keyword>
<keyword evidence="8" id="KW-0007">Acetylation</keyword>
<dbReference type="EC" id="1.1.1.95" evidence="4 13"/>
<evidence type="ECO:0000256" key="2">
    <source>
        <dbReference type="ARBA" id="ARBA00005854"/>
    </source>
</evidence>
<dbReference type="SUPFAM" id="SSF52283">
    <property type="entry name" value="Formate/glycerate dehydrogenase catalytic domain-like"/>
    <property type="match status" value="1"/>
</dbReference>
<accession>A0ABR4CHS8</accession>
<dbReference type="InterPro" id="IPR029009">
    <property type="entry name" value="ASB_dom_sf"/>
</dbReference>
<feature type="domain" description="D-isomer specific 2-hydroxyacid dehydrogenase NAD-binding" evidence="15">
    <location>
        <begin position="121"/>
        <end position="300"/>
    </location>
</feature>
<keyword evidence="7 13" id="KW-0028">Amino-acid biosynthesis</keyword>
<dbReference type="PANTHER" id="PTHR42938">
    <property type="entry name" value="FORMATE DEHYDROGENASE 1"/>
    <property type="match status" value="1"/>
</dbReference>
<dbReference type="PROSITE" id="PS00670">
    <property type="entry name" value="D_2_HYDROXYACID_DH_2"/>
    <property type="match status" value="1"/>
</dbReference>
<evidence type="ECO:0000256" key="12">
    <source>
        <dbReference type="ARBA" id="ARBA00048731"/>
    </source>
</evidence>
<comment type="caution">
    <text evidence="17">The sequence shown here is derived from an EMBL/GenBank/DDBJ whole genome shotgun (WGS) entry which is preliminary data.</text>
</comment>
<evidence type="ECO:0000256" key="1">
    <source>
        <dbReference type="ARBA" id="ARBA00005216"/>
    </source>
</evidence>
<dbReference type="Gene3D" id="3.30.1330.90">
    <property type="entry name" value="D-3-phosphoglycerate dehydrogenase, domain 3"/>
    <property type="match status" value="1"/>
</dbReference>
<dbReference type="InterPro" id="IPR045626">
    <property type="entry name" value="PGDH_ASB_dom"/>
</dbReference>
<dbReference type="CDD" id="cd12173">
    <property type="entry name" value="PGDH_4"/>
    <property type="match status" value="1"/>
</dbReference>
<dbReference type="InterPro" id="IPR006236">
    <property type="entry name" value="PGDH"/>
</dbReference>
<protein>
    <recommendedName>
        <fullName evidence="5 13">D-3-phosphoglycerate dehydrogenase</fullName>
        <ecNumber evidence="4 13">1.1.1.95</ecNumber>
    </recommendedName>
</protein>
<feature type="domain" description="D-isomer specific 2-hydroxyacid dehydrogenase catalytic" evidence="14">
    <location>
        <begin position="20"/>
        <end position="332"/>
    </location>
</feature>
<evidence type="ECO:0000259" key="16">
    <source>
        <dbReference type="Pfam" id="PF19304"/>
    </source>
</evidence>
<dbReference type="InterPro" id="IPR036291">
    <property type="entry name" value="NAD(P)-bd_dom_sf"/>
</dbReference>
<evidence type="ECO:0000256" key="6">
    <source>
        <dbReference type="ARBA" id="ARBA00022553"/>
    </source>
</evidence>
<evidence type="ECO:0000256" key="13">
    <source>
        <dbReference type="RuleBase" id="RU363003"/>
    </source>
</evidence>
<evidence type="ECO:0000256" key="4">
    <source>
        <dbReference type="ARBA" id="ARBA00013143"/>
    </source>
</evidence>
<keyword evidence="6" id="KW-0597">Phosphoprotein</keyword>
<evidence type="ECO:0000256" key="10">
    <source>
        <dbReference type="ARBA" id="ARBA00023027"/>
    </source>
</evidence>
<dbReference type="Gene3D" id="3.30.70.260">
    <property type="match status" value="1"/>
</dbReference>
<dbReference type="Pfam" id="PF19304">
    <property type="entry name" value="PGDH_inter"/>
    <property type="match status" value="1"/>
</dbReference>
<comment type="catalytic activity">
    <reaction evidence="12 13">
        <text>(2R)-3-phosphoglycerate + NAD(+) = 3-phosphooxypyruvate + NADH + H(+)</text>
        <dbReference type="Rhea" id="RHEA:12641"/>
        <dbReference type="ChEBI" id="CHEBI:15378"/>
        <dbReference type="ChEBI" id="CHEBI:18110"/>
        <dbReference type="ChEBI" id="CHEBI:57540"/>
        <dbReference type="ChEBI" id="CHEBI:57945"/>
        <dbReference type="ChEBI" id="CHEBI:58272"/>
        <dbReference type="EC" id="1.1.1.95"/>
    </reaction>
</comment>
<dbReference type="NCBIfam" id="TIGR01327">
    <property type="entry name" value="PGDH"/>
    <property type="match status" value="1"/>
</dbReference>
<evidence type="ECO:0000256" key="11">
    <source>
        <dbReference type="ARBA" id="ARBA00023299"/>
    </source>
</evidence>
<dbReference type="SUPFAM" id="SSF51735">
    <property type="entry name" value="NAD(P)-binding Rossmann-fold domains"/>
    <property type="match status" value="1"/>
</dbReference>
<proteinExistence type="inferred from homology"/>
<dbReference type="InterPro" id="IPR045865">
    <property type="entry name" value="ACT-like_dom_sf"/>
</dbReference>
<evidence type="ECO:0000259" key="14">
    <source>
        <dbReference type="Pfam" id="PF00389"/>
    </source>
</evidence>
<evidence type="ECO:0000256" key="7">
    <source>
        <dbReference type="ARBA" id="ARBA00022605"/>
    </source>
</evidence>
<keyword evidence="11 13" id="KW-0718">Serine biosynthesis</keyword>
<organism evidence="17 18">
    <name type="scientific">Oculimacula yallundae</name>
    <dbReference type="NCBI Taxonomy" id="86028"/>
    <lineage>
        <taxon>Eukaryota</taxon>
        <taxon>Fungi</taxon>
        <taxon>Dikarya</taxon>
        <taxon>Ascomycota</taxon>
        <taxon>Pezizomycotina</taxon>
        <taxon>Leotiomycetes</taxon>
        <taxon>Helotiales</taxon>
        <taxon>Ploettnerulaceae</taxon>
        <taxon>Oculimacula</taxon>
    </lineage>
</organism>
<evidence type="ECO:0000256" key="8">
    <source>
        <dbReference type="ARBA" id="ARBA00022990"/>
    </source>
</evidence>
<feature type="domain" description="D-3-phosphoglycerate dehydrogenase ASB" evidence="16">
    <location>
        <begin position="343"/>
        <end position="464"/>
    </location>
</feature>
<gene>
    <name evidence="17" type="ORF">VTL71DRAFT_14200</name>
</gene>
<dbReference type="Pfam" id="PF02826">
    <property type="entry name" value="2-Hacid_dh_C"/>
    <property type="match status" value="1"/>
</dbReference>
<dbReference type="PANTHER" id="PTHR42938:SF22">
    <property type="entry name" value="D-3-PHOSPHOGLYCERATE DEHYDROGENASE"/>
    <property type="match status" value="1"/>
</dbReference>
<comment type="pathway">
    <text evidence="1 13">Amino-acid biosynthesis; L-serine biosynthesis; L-serine from 3-phospho-D-glycerate: step 1/3.</text>
</comment>
<evidence type="ECO:0000259" key="15">
    <source>
        <dbReference type="Pfam" id="PF02826"/>
    </source>
</evidence>
<comment type="subunit">
    <text evidence="3">Homotetramer.</text>
</comment>
<evidence type="ECO:0000256" key="9">
    <source>
        <dbReference type="ARBA" id="ARBA00023002"/>
    </source>
</evidence>
<name>A0ABR4CHS8_9HELO</name>
<dbReference type="InterPro" id="IPR006139">
    <property type="entry name" value="D-isomer_2_OHA_DH_cat_dom"/>
</dbReference>
<dbReference type="EMBL" id="JAZHXI010000007">
    <property type="protein sequence ID" value="KAL2069521.1"/>
    <property type="molecule type" value="Genomic_DNA"/>
</dbReference>
<keyword evidence="10 13" id="KW-0520">NAD</keyword>
<dbReference type="Pfam" id="PF00389">
    <property type="entry name" value="2-Hacid_dh"/>
    <property type="match status" value="1"/>
</dbReference>
<evidence type="ECO:0000256" key="5">
    <source>
        <dbReference type="ARBA" id="ARBA00021582"/>
    </source>
</evidence>
<evidence type="ECO:0000313" key="18">
    <source>
        <dbReference type="Proteomes" id="UP001595075"/>
    </source>
</evidence>
<comment type="similarity">
    <text evidence="2 13">Belongs to the D-isomer specific 2-hydroxyacid dehydrogenase family.</text>
</comment>
<dbReference type="Gene3D" id="3.40.50.720">
    <property type="entry name" value="NAD(P)-binding Rossmann-like Domain"/>
    <property type="match status" value="2"/>
</dbReference>
<keyword evidence="9 13" id="KW-0560">Oxidoreductase</keyword>
<dbReference type="InterPro" id="IPR029753">
    <property type="entry name" value="D-isomer_DH_CS"/>
</dbReference>
<dbReference type="Proteomes" id="UP001595075">
    <property type="component" value="Unassembled WGS sequence"/>
</dbReference>
<dbReference type="InterPro" id="IPR006140">
    <property type="entry name" value="D-isomer_DH_NAD-bd"/>
</dbReference>
<reference evidence="17 18" key="1">
    <citation type="journal article" date="2024" name="Commun. Biol.">
        <title>Comparative genomic analysis of thermophilic fungi reveals convergent evolutionary adaptations and gene losses.</title>
        <authorList>
            <person name="Steindorff A.S."/>
            <person name="Aguilar-Pontes M.V."/>
            <person name="Robinson A.J."/>
            <person name="Andreopoulos B."/>
            <person name="LaButti K."/>
            <person name="Kuo A."/>
            <person name="Mondo S."/>
            <person name="Riley R."/>
            <person name="Otillar R."/>
            <person name="Haridas S."/>
            <person name="Lipzen A."/>
            <person name="Grimwood J."/>
            <person name="Schmutz J."/>
            <person name="Clum A."/>
            <person name="Reid I.D."/>
            <person name="Moisan M.C."/>
            <person name="Butler G."/>
            <person name="Nguyen T.T.M."/>
            <person name="Dewar K."/>
            <person name="Conant G."/>
            <person name="Drula E."/>
            <person name="Henrissat B."/>
            <person name="Hansel C."/>
            <person name="Singer S."/>
            <person name="Hutchinson M.I."/>
            <person name="de Vries R.P."/>
            <person name="Natvig D.O."/>
            <person name="Powell A.J."/>
            <person name="Tsang A."/>
            <person name="Grigoriev I.V."/>
        </authorList>
    </citation>
    <scope>NUCLEOTIDE SEQUENCE [LARGE SCALE GENOMIC DNA]</scope>
    <source>
        <strain evidence="17 18">CBS 494.80</strain>
    </source>
</reference>
<dbReference type="SUPFAM" id="SSF55021">
    <property type="entry name" value="ACT-like"/>
    <property type="match status" value="1"/>
</dbReference>
<sequence>MAPSAMSPYSTSPSTPRPKILIPEKVSPDGLALLSPHFEIFQPKNLSASDLLAQIPSYDALIIRSETKVTAEVLAAATRLKVVARAGVGVDNVDVESATSYGIIVVNSPSGNIVAAAEHTIALLMAVARNVPGGDRSLRNGGWERSKLVGTEVGGKTLGIIGLGKVGLKVARMGVGLGMKVVAMDPYASPEIAASASVKLVASLGELLPVADFLTIHTPLIASTLDLISTEEFKTMKKTAKVLNVARGGVYNEQALFDALEAGTIAGAGLDVFTSEPPSPGSAAEALCRHPKVVATPHLGASTIEAQENVSMDVCAQVLAILQGGLPTSAVNAPLILPEEYRKLQPFVRLVEKMGGLYTQHFSRKGAGSVGGKTFELVYEGELATISNTRPLFAALVKGLTSSISDSGGRDVNIVNANLIAKEKGISINETHNRDSKDLVYASLVKLRTGGAEGQVIEGSVSGNGIFISKIDRFNTSFVPEGTLIVLHNYDEPGKIGEVGGILGKAGINIRFMSVAALDRPVGEPEGEVKEGSNEALMILGIEGPAVGKDVESELKAQGGILDVSIFRL</sequence>